<keyword evidence="4" id="KW-0472">Membrane</keyword>
<name>A0ABW1ILG6_9BACL</name>
<keyword evidence="7" id="KW-1185">Reference proteome</keyword>
<dbReference type="PROSITE" id="PS01124">
    <property type="entry name" value="HTH_ARAC_FAMILY_2"/>
    <property type="match status" value="1"/>
</dbReference>
<evidence type="ECO:0000259" key="5">
    <source>
        <dbReference type="PROSITE" id="PS01124"/>
    </source>
</evidence>
<keyword evidence="2" id="KW-0238">DNA-binding</keyword>
<proteinExistence type="predicted"/>
<comment type="caution">
    <text evidence="6">The sequence shown here is derived from an EMBL/GenBank/DDBJ whole genome shotgun (WGS) entry which is preliminary data.</text>
</comment>
<dbReference type="Pfam" id="PF12833">
    <property type="entry name" value="HTH_18"/>
    <property type="match status" value="1"/>
</dbReference>
<keyword evidence="4" id="KW-0812">Transmembrane</keyword>
<evidence type="ECO:0000256" key="2">
    <source>
        <dbReference type="ARBA" id="ARBA00023125"/>
    </source>
</evidence>
<evidence type="ECO:0000313" key="6">
    <source>
        <dbReference type="EMBL" id="MFC5985901.1"/>
    </source>
</evidence>
<dbReference type="PROSITE" id="PS00041">
    <property type="entry name" value="HTH_ARAC_FAMILY_1"/>
    <property type="match status" value="1"/>
</dbReference>
<evidence type="ECO:0000256" key="1">
    <source>
        <dbReference type="ARBA" id="ARBA00023015"/>
    </source>
</evidence>
<dbReference type="PANTHER" id="PTHR43280">
    <property type="entry name" value="ARAC-FAMILY TRANSCRIPTIONAL REGULATOR"/>
    <property type="match status" value="1"/>
</dbReference>
<sequence length="758" mass="87358">MTSERNRNDSRRSVFTTLLLSYLVVLFIPVTIGGLLYGRFERIMVDNARSSNLALIEQVKQVVDSRLEELDQLSRQVTTYPKLNSLLRQKVIQSGEELYPFLDFMKEMERYRNGNSFIHDFYVFFNESGTILTPSMKTDLAMFYNHMYGYQDKTIDEWKDDILLGLHHQQFLPSAVVMQGHHEQSMITYVQSLPIGERNQPLGTFVVLINEKEIQGLLEEIIKANHGTIYIRDALGNILLSTGSDAAQEGNSLNQDDNMMTVSTRSSHNGWEYISVVPDHVFWEKVNMVKTTAIILLLCSLAAGTIVCYLMTKRAYRPLKEIISYIRGRKHAPVSAGMNEYELIKSSVLDSYEKQEELQETLYRQTPVIRSNFLGRLLKGYVDVSRVETDGLKMMGISLPYRYFAVIIIRVDDCSGFVRNNSESEWALISFVIGNISEEIPGYRAYSVELEKEQLAVILNLPDRDQKAAYEEWMEQLKQIIEKRFKTMVTIAASQIHEGLERIPDGFNESLKAMDYSIFKDYQAIIKFEDIGHHHETYYDYPLQAEVQLINYIKSGDLEKVTQLIGSLYHSNFEQRKMTPELGRLLFSNLISTLYKLLNDLGTTFEEVFGSENSPFDKLFSGVNMEELYHEVLSMYERLCMHVNAHKSDSHMLLVEKMKQYINQHYTDPMLSLVSIADHFQITSPYLSAFFKKHSGMNISDYTAKVRIEHAKRLMRDAGLTITQIALSVGYANDVGFIRMFKKHEGITPGKYKEMIHS</sequence>
<keyword evidence="3" id="KW-0804">Transcription</keyword>
<keyword evidence="4" id="KW-1133">Transmembrane helix</keyword>
<organism evidence="6 7">
    <name type="scientific">Marinicrinis lubricantis</name>
    <dbReference type="NCBI Taxonomy" id="2086470"/>
    <lineage>
        <taxon>Bacteria</taxon>
        <taxon>Bacillati</taxon>
        <taxon>Bacillota</taxon>
        <taxon>Bacilli</taxon>
        <taxon>Bacillales</taxon>
        <taxon>Paenibacillaceae</taxon>
    </lineage>
</organism>
<evidence type="ECO:0000256" key="4">
    <source>
        <dbReference type="SAM" id="Phobius"/>
    </source>
</evidence>
<dbReference type="RefSeq" id="WP_379893194.1">
    <property type="nucleotide sequence ID" value="NZ_CBCSCT010000031.1"/>
</dbReference>
<dbReference type="InterPro" id="IPR018060">
    <property type="entry name" value="HTH_AraC"/>
</dbReference>
<keyword evidence="1" id="KW-0805">Transcription regulation</keyword>
<feature type="domain" description="HTH araC/xylS-type" evidence="5">
    <location>
        <begin position="656"/>
        <end position="755"/>
    </location>
</feature>
<dbReference type="PRINTS" id="PR00032">
    <property type="entry name" value="HTHARAC"/>
</dbReference>
<dbReference type="PANTHER" id="PTHR43280:SF2">
    <property type="entry name" value="HTH-TYPE TRANSCRIPTIONAL REGULATOR EXSA"/>
    <property type="match status" value="1"/>
</dbReference>
<evidence type="ECO:0000313" key="7">
    <source>
        <dbReference type="Proteomes" id="UP001596250"/>
    </source>
</evidence>
<protein>
    <submittedName>
        <fullName evidence="6">AraC family transcriptional regulator</fullName>
    </submittedName>
</protein>
<dbReference type="SMART" id="SM00342">
    <property type="entry name" value="HTH_ARAC"/>
    <property type="match status" value="1"/>
</dbReference>
<dbReference type="EMBL" id="JBHSQV010000033">
    <property type="protein sequence ID" value="MFC5985901.1"/>
    <property type="molecule type" value="Genomic_DNA"/>
</dbReference>
<gene>
    <name evidence="6" type="ORF">ACFPXP_05580</name>
</gene>
<dbReference type="SUPFAM" id="SSF46689">
    <property type="entry name" value="Homeodomain-like"/>
    <property type="match status" value="1"/>
</dbReference>
<accession>A0ABW1ILG6</accession>
<dbReference type="InterPro" id="IPR018062">
    <property type="entry name" value="HTH_AraC-typ_CS"/>
</dbReference>
<dbReference type="Proteomes" id="UP001596250">
    <property type="component" value="Unassembled WGS sequence"/>
</dbReference>
<dbReference type="InterPro" id="IPR009057">
    <property type="entry name" value="Homeodomain-like_sf"/>
</dbReference>
<dbReference type="InterPro" id="IPR020449">
    <property type="entry name" value="Tscrpt_reg_AraC-type_HTH"/>
</dbReference>
<feature type="transmembrane region" description="Helical" evidence="4">
    <location>
        <begin position="20"/>
        <end position="40"/>
    </location>
</feature>
<evidence type="ECO:0000256" key="3">
    <source>
        <dbReference type="ARBA" id="ARBA00023163"/>
    </source>
</evidence>
<dbReference type="Gene3D" id="1.10.10.60">
    <property type="entry name" value="Homeodomain-like"/>
    <property type="match status" value="2"/>
</dbReference>
<reference evidence="7" key="1">
    <citation type="journal article" date="2019" name="Int. J. Syst. Evol. Microbiol.">
        <title>The Global Catalogue of Microorganisms (GCM) 10K type strain sequencing project: providing services to taxonomists for standard genome sequencing and annotation.</title>
        <authorList>
            <consortium name="The Broad Institute Genomics Platform"/>
            <consortium name="The Broad Institute Genome Sequencing Center for Infectious Disease"/>
            <person name="Wu L."/>
            <person name="Ma J."/>
        </authorList>
    </citation>
    <scope>NUCLEOTIDE SEQUENCE [LARGE SCALE GENOMIC DNA]</scope>
    <source>
        <strain evidence="7">CCM 8749</strain>
    </source>
</reference>